<sequence>MVDRVYTNSLEYKEDWMRVKERFKAWWEGELKEPLIQVYTPRKGMEDNYSRLQNTWIWGFARNPSNPQQTINTFLEWCKRTIFFGDMFPNLWVNLGAGIVAGYLGAKVVFKNNTVWIGALGDPSEVRDWETIDRLLVLDEGSYWWRTTVEITRLSLINGVNKYITAVTDLGGIHDVLASLRGTTQLIKDMYFNAKKVDEAAWKLLDIWHSYYDKLYDIISQYQVGTSSILSLWSPRRWYPIQCDLAVFISPKLFEKFIAPILSAQCDRLDHVVYHLDGPEQINHLDHLLKIEKLHGFQWVPGARMEKSGKDCGSDYWLQLYNKILNSDKRLVISVPYDKILGLLDKLPKRKGIAIHSKCRHAGCEDLVKKLMEKLVEKKYYIY</sequence>
<dbReference type="InterPro" id="IPR038071">
    <property type="entry name" value="UROD/MetE-like_sf"/>
</dbReference>
<evidence type="ECO:0000313" key="1">
    <source>
        <dbReference type="EMBL" id="HGQ35604.1"/>
    </source>
</evidence>
<organism evidence="2">
    <name type="scientific">Ignisphaera aggregans</name>
    <dbReference type="NCBI Taxonomy" id="334771"/>
    <lineage>
        <taxon>Archaea</taxon>
        <taxon>Thermoproteota</taxon>
        <taxon>Thermoprotei</taxon>
        <taxon>Desulfurococcales</taxon>
        <taxon>Desulfurococcaceae</taxon>
        <taxon>Ignisphaera</taxon>
    </lineage>
</organism>
<accession>A0A7C4NLX3</accession>
<dbReference type="AlphaFoldDB" id="A0A7C4NLX3"/>
<reference evidence="2" key="1">
    <citation type="journal article" date="2020" name="mSystems">
        <title>Genome- and Community-Level Interaction Insights into Carbon Utilization and Element Cycling Functions of Hydrothermarchaeota in Hydrothermal Sediment.</title>
        <authorList>
            <person name="Zhou Z."/>
            <person name="Liu Y."/>
            <person name="Xu W."/>
            <person name="Pan J."/>
            <person name="Luo Z.H."/>
            <person name="Li M."/>
        </authorList>
    </citation>
    <scope>NUCLEOTIDE SEQUENCE [LARGE SCALE GENOMIC DNA]</scope>
    <source>
        <strain evidence="2">SpSt-637</strain>
        <strain evidence="1">SpSt-667</strain>
    </source>
</reference>
<evidence type="ECO:0000313" key="2">
    <source>
        <dbReference type="EMBL" id="HGQ64602.1"/>
    </source>
</evidence>
<dbReference type="Gene3D" id="3.20.20.210">
    <property type="match status" value="1"/>
</dbReference>
<dbReference type="EMBL" id="DTBD01000041">
    <property type="protein sequence ID" value="HGQ64602.1"/>
    <property type="molecule type" value="Genomic_DNA"/>
</dbReference>
<dbReference type="SUPFAM" id="SSF51726">
    <property type="entry name" value="UROD/MetE-like"/>
    <property type="match status" value="1"/>
</dbReference>
<dbReference type="EMBL" id="DTCK01000014">
    <property type="protein sequence ID" value="HGQ35604.1"/>
    <property type="molecule type" value="Genomic_DNA"/>
</dbReference>
<proteinExistence type="predicted"/>
<gene>
    <name evidence="2" type="ORF">ENU08_05100</name>
    <name evidence="1" type="ORF">ENU41_02875</name>
</gene>
<protein>
    <submittedName>
        <fullName evidence="2">Uncharacterized protein</fullName>
    </submittedName>
</protein>
<comment type="caution">
    <text evidence="2">The sequence shown here is derived from an EMBL/GenBank/DDBJ whole genome shotgun (WGS) entry which is preliminary data.</text>
</comment>
<name>A0A7C4NLX3_9CREN</name>